<keyword evidence="3" id="KW-0812">Transmembrane</keyword>
<evidence type="ECO:0000313" key="5">
    <source>
        <dbReference type="EMBL" id="QUH29036.1"/>
    </source>
</evidence>
<feature type="transmembrane region" description="Helical" evidence="3">
    <location>
        <begin position="34"/>
        <end position="55"/>
    </location>
</feature>
<accession>A0A8J8SC40</accession>
<keyword evidence="1" id="KW-0418">Kinase</keyword>
<dbReference type="InterPro" id="IPR003594">
    <property type="entry name" value="HATPase_dom"/>
</dbReference>
<organism evidence="5 6">
    <name type="scientific">Vallitalea guaymasensis</name>
    <dbReference type="NCBI Taxonomy" id="1185412"/>
    <lineage>
        <taxon>Bacteria</taxon>
        <taxon>Bacillati</taxon>
        <taxon>Bacillota</taxon>
        <taxon>Clostridia</taxon>
        <taxon>Lachnospirales</taxon>
        <taxon>Vallitaleaceae</taxon>
        <taxon>Vallitalea</taxon>
    </lineage>
</organism>
<keyword evidence="3" id="KW-0472">Membrane</keyword>
<dbReference type="InterPro" id="IPR036890">
    <property type="entry name" value="HATPase_C_sf"/>
</dbReference>
<keyword evidence="2" id="KW-0902">Two-component regulatory system</keyword>
<evidence type="ECO:0000256" key="2">
    <source>
        <dbReference type="ARBA" id="ARBA00023012"/>
    </source>
</evidence>
<feature type="transmembrane region" description="Helical" evidence="3">
    <location>
        <begin position="90"/>
        <end position="109"/>
    </location>
</feature>
<dbReference type="InterPro" id="IPR032834">
    <property type="entry name" value="NatK-like_C"/>
</dbReference>
<dbReference type="Pfam" id="PF14501">
    <property type="entry name" value="HATPase_c_5"/>
    <property type="match status" value="1"/>
</dbReference>
<dbReference type="InterPro" id="IPR005467">
    <property type="entry name" value="His_kinase_dom"/>
</dbReference>
<feature type="transmembrane region" description="Helical" evidence="3">
    <location>
        <begin position="61"/>
        <end position="83"/>
    </location>
</feature>
<keyword evidence="1" id="KW-0808">Transferase</keyword>
<proteinExistence type="predicted"/>
<dbReference type="EMBL" id="CP058561">
    <property type="protein sequence ID" value="QUH29036.1"/>
    <property type="molecule type" value="Genomic_DNA"/>
</dbReference>
<keyword evidence="6" id="KW-1185">Reference proteome</keyword>
<dbReference type="PROSITE" id="PS50109">
    <property type="entry name" value="HIS_KIN"/>
    <property type="match status" value="1"/>
</dbReference>
<gene>
    <name evidence="5" type="ORF">HYG85_08925</name>
</gene>
<evidence type="ECO:0000256" key="3">
    <source>
        <dbReference type="SAM" id="Phobius"/>
    </source>
</evidence>
<dbReference type="GO" id="GO:0042802">
    <property type="term" value="F:identical protein binding"/>
    <property type="evidence" value="ECO:0007669"/>
    <property type="project" value="TreeGrafter"/>
</dbReference>
<keyword evidence="3" id="KW-1133">Transmembrane helix</keyword>
<dbReference type="AlphaFoldDB" id="A0A8J8SC40"/>
<dbReference type="Proteomes" id="UP000677305">
    <property type="component" value="Chromosome"/>
</dbReference>
<protein>
    <submittedName>
        <fullName evidence="5">GHKL domain-containing protein</fullName>
    </submittedName>
</protein>
<feature type="transmembrane region" description="Helical" evidence="3">
    <location>
        <begin position="177"/>
        <end position="196"/>
    </location>
</feature>
<evidence type="ECO:0000259" key="4">
    <source>
        <dbReference type="PROSITE" id="PS50109"/>
    </source>
</evidence>
<dbReference type="SUPFAM" id="SSF55874">
    <property type="entry name" value="ATPase domain of HSP90 chaperone/DNA topoisomerase II/histidine kinase"/>
    <property type="match status" value="1"/>
</dbReference>
<name>A0A8J8SC40_9FIRM</name>
<evidence type="ECO:0000313" key="6">
    <source>
        <dbReference type="Proteomes" id="UP000677305"/>
    </source>
</evidence>
<feature type="transmembrane region" description="Helical" evidence="3">
    <location>
        <begin position="6"/>
        <end position="22"/>
    </location>
</feature>
<dbReference type="Gene3D" id="3.30.565.10">
    <property type="entry name" value="Histidine kinase-like ATPase, C-terminal domain"/>
    <property type="match status" value="1"/>
</dbReference>
<sequence>MEFVYFIIMNILEITSLILVLSKIDKRLFLKGPMYKVILIVLHIIIVTLFIYFNIPLKEVMLGIAILLVFKLITDISVKLLIFEYTIATIYLLSIQLMIVFLFQLLGIIKQNDFIAISCNLILLVISIFTYRYIPLNEIVTLYNRFKKIIQWLIILIAIPLGIYFVSWKIDFNSVNYISLIIVGIITWTLIVAIVFKQLLQIKQKQKANEIYMEYNPILENLLDDVRAKQHDIKNQLNAIYGIAEKSQDNELLDYLNTVIDGYQLHSDDILLNTGNNIISAILYSKKIKARQNNIELNCNCYTPFPKYPIEDYEFVDILGNLIDNAIEAATNYQSAIKKEVHVNLFEENNSTVIEVKNTSLPVKFETLDKVFEKGYSTKGNNRGFGLYNVNKIVKSYKGNIQISYEEEQICFKILFGG</sequence>
<feature type="transmembrane region" description="Helical" evidence="3">
    <location>
        <begin position="115"/>
        <end position="134"/>
    </location>
</feature>
<dbReference type="GO" id="GO:0000160">
    <property type="term" value="P:phosphorelay signal transduction system"/>
    <property type="evidence" value="ECO:0007669"/>
    <property type="project" value="UniProtKB-KW"/>
</dbReference>
<feature type="domain" description="Histidine kinase" evidence="4">
    <location>
        <begin position="228"/>
        <end position="418"/>
    </location>
</feature>
<dbReference type="PANTHER" id="PTHR40448:SF1">
    <property type="entry name" value="TWO-COMPONENT SENSOR HISTIDINE KINASE"/>
    <property type="match status" value="1"/>
</dbReference>
<dbReference type="SMART" id="SM00387">
    <property type="entry name" value="HATPase_c"/>
    <property type="match status" value="1"/>
</dbReference>
<dbReference type="KEGG" id="vgu:HYG85_08925"/>
<evidence type="ECO:0000256" key="1">
    <source>
        <dbReference type="ARBA" id="ARBA00022777"/>
    </source>
</evidence>
<feature type="transmembrane region" description="Helical" evidence="3">
    <location>
        <begin position="146"/>
        <end position="165"/>
    </location>
</feature>
<dbReference type="GO" id="GO:0016301">
    <property type="term" value="F:kinase activity"/>
    <property type="evidence" value="ECO:0007669"/>
    <property type="project" value="UniProtKB-KW"/>
</dbReference>
<reference evidence="5 6" key="1">
    <citation type="submission" date="2020-07" db="EMBL/GenBank/DDBJ databases">
        <title>Vallitalea guaymasensis genome.</title>
        <authorList>
            <person name="Postec A."/>
        </authorList>
    </citation>
    <scope>NUCLEOTIDE SEQUENCE [LARGE SCALE GENOMIC DNA]</scope>
    <source>
        <strain evidence="5 6">Ra1766G1</strain>
    </source>
</reference>
<dbReference type="RefSeq" id="WP_212693179.1">
    <property type="nucleotide sequence ID" value="NZ_CP058561.1"/>
</dbReference>
<dbReference type="PANTHER" id="PTHR40448">
    <property type="entry name" value="TWO-COMPONENT SENSOR HISTIDINE KINASE"/>
    <property type="match status" value="1"/>
</dbReference>